<feature type="domain" description="Aminotransferase class V" evidence="10">
    <location>
        <begin position="24"/>
        <end position="326"/>
    </location>
</feature>
<evidence type="ECO:0000256" key="4">
    <source>
        <dbReference type="ARBA" id="ARBA00022679"/>
    </source>
</evidence>
<dbReference type="GO" id="GO:0008453">
    <property type="term" value="F:alanine-glyoxylate transaminase activity"/>
    <property type="evidence" value="ECO:0007669"/>
    <property type="project" value="TreeGrafter"/>
</dbReference>
<proteinExistence type="inferred from homology"/>
<name>B1I159_DESAP</name>
<keyword evidence="5 7" id="KW-0663">Pyridoxal phosphate</keyword>
<keyword evidence="3 11" id="KW-0032">Aminotransferase</keyword>
<dbReference type="HOGENOM" id="CLU_027686_1_1_9"/>
<evidence type="ECO:0000256" key="5">
    <source>
        <dbReference type="ARBA" id="ARBA00022898"/>
    </source>
</evidence>
<evidence type="ECO:0000256" key="6">
    <source>
        <dbReference type="PIRSR" id="PIRSR000524-1"/>
    </source>
</evidence>
<dbReference type="InterPro" id="IPR015422">
    <property type="entry name" value="PyrdxlP-dep_Trfase_small"/>
</dbReference>
<evidence type="ECO:0000256" key="7">
    <source>
        <dbReference type="PIRSR" id="PIRSR000524-50"/>
    </source>
</evidence>
<protein>
    <submittedName>
        <fullName evidence="11">Aminotransferase, class V</fullName>
    </submittedName>
</protein>
<dbReference type="Proteomes" id="UP000008544">
    <property type="component" value="Chromosome"/>
</dbReference>
<evidence type="ECO:0000256" key="8">
    <source>
        <dbReference type="RuleBase" id="RU004075"/>
    </source>
</evidence>
<evidence type="ECO:0000256" key="3">
    <source>
        <dbReference type="ARBA" id="ARBA00022576"/>
    </source>
</evidence>
<evidence type="ECO:0000313" key="11">
    <source>
        <dbReference type="EMBL" id="ACA58580.1"/>
    </source>
</evidence>
<comment type="similarity">
    <text evidence="2 8">Belongs to the class-V pyridoxal-phosphate-dependent aminotransferase family.</text>
</comment>
<dbReference type="OrthoDB" id="389074at2"/>
<dbReference type="Gene3D" id="3.90.1150.10">
    <property type="entry name" value="Aspartate Aminotransferase, domain 1"/>
    <property type="match status" value="1"/>
</dbReference>
<dbReference type="STRING" id="477974.Daud_0011"/>
<dbReference type="FunFam" id="3.90.1150.10:FF:000031">
    <property type="entry name" value="Serine--glyoxylate aminotransferase"/>
    <property type="match status" value="1"/>
</dbReference>
<sequence length="384" mass="40546">MSRKLRLMIPGPTPMPPQVAEAMARPMVGHRSKGFAEFTAKLHAKLQQVLQTKNEVLILTCSGTGGLEAAVANTVNPGDKVLALVAGKFGERFRDLARVFGAEVLELAFPWGMPVDLETVRAALKAHPDVKLVLATQNETSTGVLHDIRGLGELCRDHGAVLAVDAVSGLGGVDLPADAWGVDILVTATQKALMTPPGLAMISLSPKAWALVGECRSPRYYFSLEAAKKAHAKWNTAFTPAVSLFFALDAALDLILAEGLEAVFARHRLLGTAAREGVKALGLELLPPEEAASPLLTAVKGPEGVKVDDLRKLLLDKYGVLFAGGQSELKGKIFRIAHMGYVDRVDVITALGALEMALSELGCKVALGGGVAAAQKVFLGGVKQ</sequence>
<dbReference type="EMBL" id="CP000860">
    <property type="protein sequence ID" value="ACA58580.1"/>
    <property type="molecule type" value="Genomic_DNA"/>
</dbReference>
<evidence type="ECO:0000256" key="9">
    <source>
        <dbReference type="RuleBase" id="RU004504"/>
    </source>
</evidence>
<evidence type="ECO:0000259" key="10">
    <source>
        <dbReference type="Pfam" id="PF00266"/>
    </source>
</evidence>
<dbReference type="RefSeq" id="WP_012301174.1">
    <property type="nucleotide sequence ID" value="NC_010424.1"/>
</dbReference>
<dbReference type="InterPro" id="IPR015424">
    <property type="entry name" value="PyrdxlP-dep_Trfase"/>
</dbReference>
<dbReference type="Pfam" id="PF00266">
    <property type="entry name" value="Aminotran_5"/>
    <property type="match status" value="1"/>
</dbReference>
<evidence type="ECO:0000313" key="12">
    <source>
        <dbReference type="Proteomes" id="UP000008544"/>
    </source>
</evidence>
<feature type="binding site" evidence="6">
    <location>
        <position position="335"/>
    </location>
    <ligand>
        <name>substrate</name>
    </ligand>
</feature>
<reference evidence="12" key="1">
    <citation type="submission" date="2007-10" db="EMBL/GenBank/DDBJ databases">
        <title>Complete sequence of chromosome of Desulforudis audaxviator MP104C.</title>
        <authorList>
            <person name="Copeland A."/>
            <person name="Lucas S."/>
            <person name="Lapidus A."/>
            <person name="Barry K."/>
            <person name="Glavina del Rio T."/>
            <person name="Dalin E."/>
            <person name="Tice H."/>
            <person name="Bruce D."/>
            <person name="Pitluck S."/>
            <person name="Lowry S.R."/>
            <person name="Larimer F."/>
            <person name="Land M.L."/>
            <person name="Hauser L."/>
            <person name="Kyrpides N."/>
            <person name="Ivanova N.N."/>
            <person name="Richardson P."/>
        </authorList>
    </citation>
    <scope>NUCLEOTIDE SEQUENCE [LARGE SCALE GENOMIC DNA]</scope>
    <source>
        <strain evidence="12">MP104C</strain>
    </source>
</reference>
<dbReference type="InterPro" id="IPR015421">
    <property type="entry name" value="PyrdxlP-dep_Trfase_major"/>
</dbReference>
<feature type="modified residue" description="N6-(pyridoxal phosphate)lysine" evidence="7">
    <location>
        <position position="191"/>
    </location>
</feature>
<keyword evidence="4 11" id="KW-0808">Transferase</keyword>
<dbReference type="InterPro" id="IPR000192">
    <property type="entry name" value="Aminotrans_V_dom"/>
</dbReference>
<dbReference type="SUPFAM" id="SSF53383">
    <property type="entry name" value="PLP-dependent transferases"/>
    <property type="match status" value="1"/>
</dbReference>
<dbReference type="AlphaFoldDB" id="B1I159"/>
<dbReference type="eggNOG" id="COG0075">
    <property type="taxonomic scope" value="Bacteria"/>
</dbReference>
<dbReference type="PANTHER" id="PTHR21152:SF40">
    <property type="entry name" value="ALANINE--GLYOXYLATE AMINOTRANSFERASE"/>
    <property type="match status" value="1"/>
</dbReference>
<comment type="cofactor">
    <cofactor evidence="1 7 9">
        <name>pyridoxal 5'-phosphate</name>
        <dbReference type="ChEBI" id="CHEBI:597326"/>
    </cofactor>
</comment>
<dbReference type="GO" id="GO:0004760">
    <property type="term" value="F:L-serine-pyruvate transaminase activity"/>
    <property type="evidence" value="ECO:0007669"/>
    <property type="project" value="TreeGrafter"/>
</dbReference>
<reference evidence="11 12" key="2">
    <citation type="journal article" date="2008" name="Science">
        <title>Environmental genomics reveals a single-species ecosystem deep within Earth.</title>
        <authorList>
            <person name="Chivian D."/>
            <person name="Brodie E.L."/>
            <person name="Alm E.J."/>
            <person name="Culley D.E."/>
            <person name="Dehal P.S."/>
            <person name="Desantis T.Z."/>
            <person name="Gihring T.M."/>
            <person name="Lapidus A."/>
            <person name="Lin L.H."/>
            <person name="Lowry S.R."/>
            <person name="Moser D.P."/>
            <person name="Richardson P.M."/>
            <person name="Southam G."/>
            <person name="Wanger G."/>
            <person name="Pratt L.M."/>
            <person name="Andersen G.L."/>
            <person name="Hazen T.C."/>
            <person name="Brockman F.J."/>
            <person name="Arkin A.P."/>
            <person name="Onstott T.C."/>
        </authorList>
    </citation>
    <scope>NUCLEOTIDE SEQUENCE [LARGE SCALE GENOMIC DNA]</scope>
    <source>
        <strain evidence="11 12">MP104C</strain>
    </source>
</reference>
<accession>B1I159</accession>
<dbReference type="FunFam" id="3.40.640.10:FF:000027">
    <property type="entry name" value="Serine--pyruvate aminotransferase, mitochondrial"/>
    <property type="match status" value="1"/>
</dbReference>
<dbReference type="PANTHER" id="PTHR21152">
    <property type="entry name" value="AMINOTRANSFERASE CLASS V"/>
    <property type="match status" value="1"/>
</dbReference>
<dbReference type="InterPro" id="IPR020578">
    <property type="entry name" value="Aminotrans_V_PyrdxlP_BS"/>
</dbReference>
<dbReference type="KEGG" id="dau:Daud_0011"/>
<dbReference type="PIRSF" id="PIRSF000524">
    <property type="entry name" value="SPT"/>
    <property type="match status" value="1"/>
</dbReference>
<dbReference type="GO" id="GO:0019265">
    <property type="term" value="P:glycine biosynthetic process, by transamination of glyoxylate"/>
    <property type="evidence" value="ECO:0007669"/>
    <property type="project" value="TreeGrafter"/>
</dbReference>
<keyword evidence="12" id="KW-1185">Reference proteome</keyword>
<dbReference type="PROSITE" id="PS00595">
    <property type="entry name" value="AA_TRANSFER_CLASS_5"/>
    <property type="match status" value="1"/>
</dbReference>
<evidence type="ECO:0000256" key="2">
    <source>
        <dbReference type="ARBA" id="ARBA00009236"/>
    </source>
</evidence>
<gene>
    <name evidence="11" type="ordered locus">Daud_0011</name>
</gene>
<organism evidence="11 12">
    <name type="scientific">Desulforudis audaxviator (strain MP104C)</name>
    <dbReference type="NCBI Taxonomy" id="477974"/>
    <lineage>
        <taxon>Bacteria</taxon>
        <taxon>Bacillati</taxon>
        <taxon>Bacillota</taxon>
        <taxon>Clostridia</taxon>
        <taxon>Thermoanaerobacterales</taxon>
        <taxon>Candidatus Desulforudaceae</taxon>
        <taxon>Candidatus Desulforudis</taxon>
    </lineage>
</organism>
<dbReference type="Gene3D" id="3.40.640.10">
    <property type="entry name" value="Type I PLP-dependent aspartate aminotransferase-like (Major domain)"/>
    <property type="match status" value="1"/>
</dbReference>
<evidence type="ECO:0000256" key="1">
    <source>
        <dbReference type="ARBA" id="ARBA00001933"/>
    </source>
</evidence>
<dbReference type="InterPro" id="IPR024169">
    <property type="entry name" value="SP_NH2Trfase/AEP_transaminase"/>
</dbReference>